<reference evidence="2 3" key="1">
    <citation type="journal article" date="2015" name="Science">
        <title>Genetic determinants of in vivo fitness and diet responsiveness in multiple human gut Bacteroides.</title>
        <authorList>
            <person name="Wu M."/>
            <person name="McNulty N.P."/>
            <person name="Rodionov D.A."/>
            <person name="Khoroshkin M.S."/>
            <person name="Griffin N.W."/>
            <person name="Cheng J."/>
            <person name="Latreille P."/>
            <person name="Kerstetter R.A."/>
            <person name="Terrapon N."/>
            <person name="Henrissat B."/>
            <person name="Osterman A.L."/>
            <person name="Gordon J.I."/>
        </authorList>
    </citation>
    <scope>NUCLEOTIDE SEQUENCE [LARGE SCALE GENOMIC DNA]</scope>
    <source>
        <strain evidence="2 3">WH2</strain>
    </source>
</reference>
<evidence type="ECO:0008006" key="4">
    <source>
        <dbReference type="Google" id="ProtNLM"/>
    </source>
</evidence>
<feature type="chain" id="PRO_5006048145" description="DUF1349 domain-containing protein" evidence="1">
    <location>
        <begin position="20"/>
        <end position="244"/>
    </location>
</feature>
<dbReference type="EMBL" id="CP012801">
    <property type="protein sequence ID" value="ALJ62223.1"/>
    <property type="molecule type" value="Genomic_DNA"/>
</dbReference>
<dbReference type="GO" id="GO:0004553">
    <property type="term" value="F:hydrolase activity, hydrolyzing O-glycosyl compounds"/>
    <property type="evidence" value="ECO:0007669"/>
    <property type="project" value="UniProtKB-ARBA"/>
</dbReference>
<dbReference type="PATRIC" id="fig|246787.4.peg.5177"/>
<gene>
    <name evidence="2" type="ORF">BcellWH2_05014</name>
</gene>
<dbReference type="InterPro" id="IPR009784">
    <property type="entry name" value="DUF1349"/>
</dbReference>
<dbReference type="InterPro" id="IPR013320">
    <property type="entry name" value="ConA-like_dom_sf"/>
</dbReference>
<name>A0A0P0GV53_9BACE</name>
<evidence type="ECO:0000313" key="2">
    <source>
        <dbReference type="EMBL" id="ALJ62223.1"/>
    </source>
</evidence>
<feature type="signal peptide" evidence="1">
    <location>
        <begin position="1"/>
        <end position="19"/>
    </location>
</feature>
<proteinExistence type="predicted"/>
<dbReference type="KEGG" id="bcel:BcellWH2_05014"/>
<dbReference type="RefSeq" id="WP_029426737.1">
    <property type="nucleotide sequence ID" value="NZ_CAXUGF010000008.1"/>
</dbReference>
<dbReference type="Proteomes" id="UP000061809">
    <property type="component" value="Chromosome"/>
</dbReference>
<dbReference type="Pfam" id="PF07081">
    <property type="entry name" value="DUF1349"/>
    <property type="match status" value="1"/>
</dbReference>
<evidence type="ECO:0000313" key="3">
    <source>
        <dbReference type="Proteomes" id="UP000061809"/>
    </source>
</evidence>
<accession>A0A0P0GV53</accession>
<evidence type="ECO:0000256" key="1">
    <source>
        <dbReference type="SAM" id="SignalP"/>
    </source>
</evidence>
<dbReference type="SUPFAM" id="SSF49899">
    <property type="entry name" value="Concanavalin A-like lectins/glucanases"/>
    <property type="match status" value="1"/>
</dbReference>
<sequence length="244" mass="27420">MKKLSYLVLFFLLAIPASAQNQFKLSSIPFLLSWHNTPKSFQVTDINKRISTIPHNLIIHNHPVDYEIEKDRISITAAGKTNLFNSPSGKSKVANAPLILFEPEADFTMSARVTGKLKSVYDVAALVIYQDDDVWAKFCYENSVHLQPTIVSVVTRTFSDDCNSMPAGDYAYMAVVKRGSEYSFFYSSDNKNWLMVRNFNLGTKGKIKVGFAAHGSRGDGFTGVFSEIKYQPKALDDMRMLSLF</sequence>
<dbReference type="Gene3D" id="2.60.120.200">
    <property type="match status" value="1"/>
</dbReference>
<dbReference type="AlphaFoldDB" id="A0A0P0GV53"/>
<keyword evidence="1" id="KW-0732">Signal</keyword>
<dbReference type="PANTHER" id="PTHR35332:SF2">
    <property type="entry name" value="REGULATION OF ENOLASE PROTEIN 1"/>
    <property type="match status" value="1"/>
</dbReference>
<dbReference type="PANTHER" id="PTHR35332">
    <property type="entry name" value="REGULATION OF ENOLASE PROTEIN 1"/>
    <property type="match status" value="1"/>
</dbReference>
<organism evidence="2 3">
    <name type="scientific">Bacteroides cellulosilyticus</name>
    <dbReference type="NCBI Taxonomy" id="246787"/>
    <lineage>
        <taxon>Bacteria</taxon>
        <taxon>Pseudomonadati</taxon>
        <taxon>Bacteroidota</taxon>
        <taxon>Bacteroidia</taxon>
        <taxon>Bacteroidales</taxon>
        <taxon>Bacteroidaceae</taxon>
        <taxon>Bacteroides</taxon>
    </lineage>
</organism>
<protein>
    <recommendedName>
        <fullName evidence="4">DUF1349 domain-containing protein</fullName>
    </recommendedName>
</protein>
<dbReference type="GO" id="GO:0005975">
    <property type="term" value="P:carbohydrate metabolic process"/>
    <property type="evidence" value="ECO:0007669"/>
    <property type="project" value="UniProtKB-ARBA"/>
</dbReference>